<evidence type="ECO:0000313" key="1">
    <source>
        <dbReference type="EMBL" id="QCP34716.1"/>
    </source>
</evidence>
<dbReference type="Proteomes" id="UP000298653">
    <property type="component" value="Chromosome"/>
</dbReference>
<organism evidence="1 2">
    <name type="scientific">Anaerostipes rhamnosivorans</name>
    <dbReference type="NCBI Taxonomy" id="1229621"/>
    <lineage>
        <taxon>Bacteria</taxon>
        <taxon>Bacillati</taxon>
        <taxon>Bacillota</taxon>
        <taxon>Clostridia</taxon>
        <taxon>Lachnospirales</taxon>
        <taxon>Lachnospiraceae</taxon>
        <taxon>Anaerostipes</taxon>
    </lineage>
</organism>
<protein>
    <submittedName>
        <fullName evidence="1">NtrC family Transcriptional regulator, ATPase domain</fullName>
    </submittedName>
</protein>
<dbReference type="RefSeq" id="WP_243118879.1">
    <property type="nucleotide sequence ID" value="NZ_CP040058.1"/>
</dbReference>
<evidence type="ECO:0000313" key="2">
    <source>
        <dbReference type="Proteomes" id="UP000298653"/>
    </source>
</evidence>
<proteinExistence type="predicted"/>
<keyword evidence="2" id="KW-1185">Reference proteome</keyword>
<sequence length="777" mass="89462">MSTNKEKILSYLKEETLQCINHHNFTFEKCNALILSMELYIDRTNVSRILNDLHKEGKLIKKAGRPTTFISREIIRNSFPFVSIPDTLNKNETISDFIRYDVPAKEQTIVQSFSMVGSQQNGSLYEAVTRILPVFYLPKYFFKIFFMQGEAGTGKKFFLEEMLNRAKTLGLAARESSVYYIEFSDIYVNLRQSIEMMEKDHNIFILAIEFVQKNVDFEILSGFVHSLEIQYKNKKDAPMIAFIGASELQSDLLHSISPVILNFPSAKDRPQTELISILLSMIQKESNRLDKTMLVSSQFIQLVLHKCSNLHQLENEILYTISRILYTSSTAGKNNELMLDASVLLDNERDDFIKSIPELKAEIPDKIQIRPNGEIDFNKLFLNSHEPLAETKNIVSDYFTKQLLICSRVTGVVSENSYSGDRLISGITKAFNKSVFCQDPFLKEKVEHMILSVFRKDKSLDIVKETSSMDIQTPQMKSLFNNLLQLAQTNHCKLSKTQEKMIQSILTYAHFIMSDIHIPVIITSKYHLLASNYANIFNLFFDRRIIHTFPAVLSGKRNETRTNLENLYEFAVSINRGQGVLILSDADMKQTITNYFFPKTKVLSYNVQFHSFILVKEILRLSVKKNASIISIIPNLLISQNDEIKILKDNQLKSYTLRSADKHLLFASKLTPGINTFTTNELFFRALRAIAKKLNIKLNNSLILEFLFHANCILFQKKHDFDFSKNVMDHMDIDYAVLEVIQQKIQKLSSPDFHVSAFTMKDYQILYEAVFHSALQG</sequence>
<name>A0A4P8IB85_9FIRM</name>
<dbReference type="KEGG" id="arf:AR1Y2_1262"/>
<accession>A0A4P8IB85</accession>
<dbReference type="AlphaFoldDB" id="A0A4P8IB85"/>
<dbReference type="EMBL" id="CP040058">
    <property type="protein sequence ID" value="QCP34716.1"/>
    <property type="molecule type" value="Genomic_DNA"/>
</dbReference>
<gene>
    <name evidence="1" type="ORF">AR1Y2_1262</name>
</gene>
<reference evidence="1 2" key="1">
    <citation type="submission" date="2019-05" db="EMBL/GenBank/DDBJ databases">
        <title>Complete genome sequencing of Anaerostipes rhamnosivorans.</title>
        <authorList>
            <person name="Bui T.P.N."/>
            <person name="de Vos W.M."/>
        </authorList>
    </citation>
    <scope>NUCLEOTIDE SEQUENCE [LARGE SCALE GENOMIC DNA]</scope>
    <source>
        <strain evidence="1 2">1y2</strain>
    </source>
</reference>